<dbReference type="GO" id="GO:0061599">
    <property type="term" value="F:molybdopterin molybdotransferase activity"/>
    <property type="evidence" value="ECO:0007669"/>
    <property type="project" value="TreeGrafter"/>
</dbReference>
<dbReference type="PANTHER" id="PTHR10192:SF16">
    <property type="entry name" value="MOLYBDOPTERIN MOLYBDENUMTRANSFERASE"/>
    <property type="match status" value="1"/>
</dbReference>
<dbReference type="OrthoDB" id="31371at2157"/>
<dbReference type="Proteomes" id="UP000001941">
    <property type="component" value="Chromosome"/>
</dbReference>
<dbReference type="RefSeq" id="WP_011448947.1">
    <property type="nucleotide sequence ID" value="NC_007796.1"/>
</dbReference>
<keyword evidence="3" id="KW-1185">Reference proteome</keyword>
<dbReference type="NCBIfam" id="TIGR00177">
    <property type="entry name" value="molyb_syn"/>
    <property type="match status" value="1"/>
</dbReference>
<dbReference type="Gene3D" id="2.40.340.10">
    <property type="entry name" value="MoeA, C-terminal, domain IV"/>
    <property type="match status" value="1"/>
</dbReference>
<name>Q2FMA1_METHJ</name>
<dbReference type="Pfam" id="PF03453">
    <property type="entry name" value="MoeA_N"/>
    <property type="match status" value="1"/>
</dbReference>
<evidence type="ECO:0000313" key="2">
    <source>
        <dbReference type="EMBL" id="ABD41685.1"/>
    </source>
</evidence>
<dbReference type="SMART" id="SM00852">
    <property type="entry name" value="MoCF_biosynth"/>
    <property type="match status" value="1"/>
</dbReference>
<dbReference type="EMBL" id="CP000254">
    <property type="protein sequence ID" value="ABD41685.1"/>
    <property type="molecule type" value="Genomic_DNA"/>
</dbReference>
<organism evidence="2 3">
    <name type="scientific">Methanospirillum hungatei JF-1 (strain ATCC 27890 / DSM 864 / NBRC 100397 / JF-1)</name>
    <dbReference type="NCBI Taxonomy" id="323259"/>
    <lineage>
        <taxon>Archaea</taxon>
        <taxon>Methanobacteriati</taxon>
        <taxon>Methanobacteriota</taxon>
        <taxon>Stenosarchaea group</taxon>
        <taxon>Methanomicrobia</taxon>
        <taxon>Methanomicrobiales</taxon>
        <taxon>Methanospirillaceae</taxon>
        <taxon>Methanospirillum</taxon>
    </lineage>
</organism>
<reference evidence="3" key="1">
    <citation type="journal article" date="2016" name="Stand. Genomic Sci.">
        <title>Complete genome sequence of Methanospirillum hungatei type strain JF1.</title>
        <authorList>
            <person name="Gunsalus R.P."/>
            <person name="Cook L.E."/>
            <person name="Crable B."/>
            <person name="Rohlin L."/>
            <person name="McDonald E."/>
            <person name="Mouttaki H."/>
            <person name="Sieber J.R."/>
            <person name="Poweleit N."/>
            <person name="Zhou H."/>
            <person name="Lapidus A.L."/>
            <person name="Daligault H.E."/>
            <person name="Land M."/>
            <person name="Gilna P."/>
            <person name="Ivanova N."/>
            <person name="Kyrpides N."/>
            <person name="Culley D.E."/>
            <person name="McInerney M.J."/>
        </authorList>
    </citation>
    <scope>NUCLEOTIDE SEQUENCE [LARGE SCALE GENOMIC DNA]</scope>
    <source>
        <strain evidence="3">ATCC 27890 / DSM 864 / NBRC 100397 / JF-1</strain>
    </source>
</reference>
<gene>
    <name evidence="2" type="ordered locus">Mhun_1975</name>
</gene>
<dbReference type="InterPro" id="IPR036135">
    <property type="entry name" value="MoeA_linker/N_sf"/>
</dbReference>
<dbReference type="InterPro" id="IPR005110">
    <property type="entry name" value="MoeA_linker/N"/>
</dbReference>
<feature type="domain" description="MoaB/Mog" evidence="1">
    <location>
        <begin position="168"/>
        <end position="306"/>
    </location>
</feature>
<dbReference type="Gene3D" id="2.170.190.11">
    <property type="entry name" value="Molybdopterin biosynthesis moea protein, domain 3"/>
    <property type="match status" value="1"/>
</dbReference>
<dbReference type="GeneID" id="3924542"/>
<dbReference type="EnsemblBacteria" id="ABD41685">
    <property type="protein sequence ID" value="ABD41685"/>
    <property type="gene ID" value="Mhun_1975"/>
</dbReference>
<dbReference type="InterPro" id="IPR001453">
    <property type="entry name" value="MoaB/Mog_dom"/>
</dbReference>
<dbReference type="SUPFAM" id="SSF53218">
    <property type="entry name" value="Molybdenum cofactor biosynthesis proteins"/>
    <property type="match status" value="1"/>
</dbReference>
<dbReference type="Gene3D" id="3.40.980.10">
    <property type="entry name" value="MoaB/Mog-like domain"/>
    <property type="match status" value="1"/>
</dbReference>
<dbReference type="STRING" id="323259.Mhun_1975"/>
<dbReference type="HOGENOM" id="CLU_010186_3_0_2"/>
<dbReference type="GO" id="GO:0006777">
    <property type="term" value="P:Mo-molybdopterin cofactor biosynthetic process"/>
    <property type="evidence" value="ECO:0007669"/>
    <property type="project" value="TreeGrafter"/>
</dbReference>
<dbReference type="KEGG" id="mhu:Mhun_1975"/>
<dbReference type="CDD" id="cd00887">
    <property type="entry name" value="MoeA"/>
    <property type="match status" value="1"/>
</dbReference>
<dbReference type="Pfam" id="PF00994">
    <property type="entry name" value="MoCF_biosynth"/>
    <property type="match status" value="1"/>
</dbReference>
<evidence type="ECO:0000313" key="3">
    <source>
        <dbReference type="Proteomes" id="UP000001941"/>
    </source>
</evidence>
<dbReference type="InterPro" id="IPR038987">
    <property type="entry name" value="MoeA-like"/>
</dbReference>
<proteinExistence type="predicted"/>
<dbReference type="InParanoid" id="Q2FMA1"/>
<dbReference type="PANTHER" id="PTHR10192">
    <property type="entry name" value="MOLYBDOPTERIN BIOSYNTHESIS PROTEIN"/>
    <property type="match status" value="1"/>
</dbReference>
<evidence type="ECO:0000259" key="1">
    <source>
        <dbReference type="SMART" id="SM00852"/>
    </source>
</evidence>
<dbReference type="InterPro" id="IPR036425">
    <property type="entry name" value="MoaB/Mog-like_dom_sf"/>
</dbReference>
<protein>
    <submittedName>
        <fullName evidence="2">Molybdopterin binding domain</fullName>
    </submittedName>
</protein>
<dbReference type="SUPFAM" id="SSF63882">
    <property type="entry name" value="MoeA N-terminal region -like"/>
    <property type="match status" value="1"/>
</dbReference>
<sequence>MSRFLTLIPYLAAQRILKTSAKPRYLIRTIQVTKSHGHICHEPVYSRLTVPNSAVSKRDGYVINASDTFNASDSDPVQLSVFDQVHTGSPIPEGFDAVVMHEDIREDVNGNITILKPARPGQNIQKAGSEIKTGEMIIPADHVISPEDIGAMIGYGITSVQVKKIVVGLIPTGDELKEPCTAPGPGEVIASNCEMLAASLVTIGIETFIYPIIPDDPKKIRDTVEEAVGECSFVIISGGSSTGCRDHTKDVLTAIGTILYHGVAMRPGKTTLAAIVQDIPVFGVPGTPAGALAVLRGLIIPWLSDIGYPVPIHHSIPVTLADSVPSELGTDDFVLMVVGKVGDEYKAMMVPREGGQISAVKSNAVLHIARNSEGIGKGKKSLVHMTRCSPPPDNIYLFYGMYDPILDVLDQYLRKLNKRIYVREASLESTLLSMQKNTVHGGIIIRPRNNGLNVLEHGYTNTHQKLCTITVADREYILAASVFPNYDSLKEFAFPKIPDHSFLYEIQEQFILNHQINPLLIERIEPECKTELEIVQQIIQEKIDFGPCSASLASEYDLFGPVIGSERIDLIVKQDDAQSEQINALQEILSSEEWRSESGHLQGYNLKRSGQICCLKEH</sequence>
<dbReference type="eggNOG" id="arCOG00217">
    <property type="taxonomic scope" value="Archaea"/>
</dbReference>
<dbReference type="AlphaFoldDB" id="Q2FMA1"/>
<dbReference type="InterPro" id="IPR036688">
    <property type="entry name" value="MoeA_C_domain_IV_sf"/>
</dbReference>
<dbReference type="GO" id="GO:0005829">
    <property type="term" value="C:cytosol"/>
    <property type="evidence" value="ECO:0007669"/>
    <property type="project" value="TreeGrafter"/>
</dbReference>
<accession>Q2FMA1</accession>
<dbReference type="Gene3D" id="3.90.105.10">
    <property type="entry name" value="Molybdopterin biosynthesis moea protein, domain 2"/>
    <property type="match status" value="1"/>
</dbReference>